<feature type="transmembrane region" description="Helical" evidence="12">
    <location>
        <begin position="17"/>
        <end position="40"/>
    </location>
</feature>
<keyword evidence="8 12" id="KW-1133">Transmembrane helix</keyword>
<keyword evidence="3" id="KW-0633">Potassium transport</keyword>
<dbReference type="GO" id="GO:0001508">
    <property type="term" value="P:action potential"/>
    <property type="evidence" value="ECO:0007669"/>
    <property type="project" value="TreeGrafter"/>
</dbReference>
<feature type="transmembrane region" description="Helical" evidence="12">
    <location>
        <begin position="248"/>
        <end position="269"/>
    </location>
</feature>
<accession>A0A8S3SK07</accession>
<dbReference type="Pfam" id="PF00520">
    <property type="entry name" value="Ion_trans"/>
    <property type="match status" value="2"/>
</dbReference>
<dbReference type="PRINTS" id="PR00169">
    <property type="entry name" value="KCHANNEL"/>
</dbReference>
<gene>
    <name evidence="14" type="ORF">MEDL_34028</name>
</gene>
<feature type="transmembrane region" description="Helical" evidence="12">
    <location>
        <begin position="207"/>
        <end position="228"/>
    </location>
</feature>
<evidence type="ECO:0000256" key="1">
    <source>
        <dbReference type="ARBA" id="ARBA00004141"/>
    </source>
</evidence>
<dbReference type="InterPro" id="IPR027359">
    <property type="entry name" value="Volt_channel_dom_sf"/>
</dbReference>
<evidence type="ECO:0000256" key="4">
    <source>
        <dbReference type="ARBA" id="ARBA00022692"/>
    </source>
</evidence>
<dbReference type="InterPro" id="IPR028325">
    <property type="entry name" value="VG_K_chnl"/>
</dbReference>
<feature type="transmembrane region" description="Helical" evidence="12">
    <location>
        <begin position="77"/>
        <end position="96"/>
    </location>
</feature>
<evidence type="ECO:0000313" key="14">
    <source>
        <dbReference type="EMBL" id="CAG2220557.1"/>
    </source>
</evidence>
<dbReference type="AlphaFoldDB" id="A0A8S3SK07"/>
<evidence type="ECO:0000256" key="2">
    <source>
        <dbReference type="ARBA" id="ARBA00022448"/>
    </source>
</evidence>
<keyword evidence="11" id="KW-0407">Ion channel</keyword>
<feature type="domain" description="Ion transport" evidence="13">
    <location>
        <begin position="76"/>
        <end position="338"/>
    </location>
</feature>
<organism evidence="14 15">
    <name type="scientific">Mytilus edulis</name>
    <name type="common">Blue mussel</name>
    <dbReference type="NCBI Taxonomy" id="6550"/>
    <lineage>
        <taxon>Eukaryota</taxon>
        <taxon>Metazoa</taxon>
        <taxon>Spiralia</taxon>
        <taxon>Lophotrochozoa</taxon>
        <taxon>Mollusca</taxon>
        <taxon>Bivalvia</taxon>
        <taxon>Autobranchia</taxon>
        <taxon>Pteriomorphia</taxon>
        <taxon>Mytilida</taxon>
        <taxon>Mytiloidea</taxon>
        <taxon>Mytilidae</taxon>
        <taxon>Mytilinae</taxon>
        <taxon>Mytilus</taxon>
    </lineage>
</organism>
<comment type="subcellular location">
    <subcellularLocation>
        <location evidence="1">Membrane</location>
        <topology evidence="1">Multi-pass membrane protein</topology>
    </subcellularLocation>
</comment>
<sequence length="371" mass="42283">MTTVGYGDVYPKSTPGKIVGCLCAVCGLLILAMPIAIIATNFSNYYQKMKDISTFKKKVNGSSRQNKISASAVRNKVYNIIYILVVVLSAIMAFLFTCEEMREQYIDIDTLINVTTSAGFNVYTDRNNPKDVLHATTILPIWWYTLDRFFLVFFTLEYFIRLIVCPSKIEFLKNWLNIMDLILNVSMWTRFCLEMNITLVMNSYTAAWIFGMSYCTISLRLIRIFRIYKQYLELRVLLLSLKTSFKELLLLLVTFIVISALFANFIYYAEFQEPSTFPSSFSGLWWSVVTMTTVGYGDVYPKSTPGKIVGCLCAVCGLLILAMPIAIIATNFSNYYQKMKDISKFKKKINSSSRQNKISASAVGNKVFNNC</sequence>
<evidence type="ECO:0000259" key="13">
    <source>
        <dbReference type="Pfam" id="PF00520"/>
    </source>
</evidence>
<keyword evidence="4 12" id="KW-0812">Transmembrane</keyword>
<dbReference type="Gene3D" id="1.10.287.70">
    <property type="match status" value="2"/>
</dbReference>
<keyword evidence="5" id="KW-0631">Potassium channel</keyword>
<evidence type="ECO:0000256" key="3">
    <source>
        <dbReference type="ARBA" id="ARBA00022538"/>
    </source>
</evidence>
<evidence type="ECO:0000256" key="12">
    <source>
        <dbReference type="SAM" id="Phobius"/>
    </source>
</evidence>
<evidence type="ECO:0000256" key="11">
    <source>
        <dbReference type="ARBA" id="ARBA00023303"/>
    </source>
</evidence>
<keyword evidence="6" id="KW-0851">Voltage-gated channel</keyword>
<evidence type="ECO:0000313" key="15">
    <source>
        <dbReference type="Proteomes" id="UP000683360"/>
    </source>
</evidence>
<dbReference type="SUPFAM" id="SSF81324">
    <property type="entry name" value="Voltage-gated potassium channels"/>
    <property type="match status" value="2"/>
</dbReference>
<dbReference type="InterPro" id="IPR005821">
    <property type="entry name" value="Ion_trans_dom"/>
</dbReference>
<evidence type="ECO:0000256" key="7">
    <source>
        <dbReference type="ARBA" id="ARBA00022958"/>
    </source>
</evidence>
<dbReference type="FunFam" id="1.10.287.70:FF:000097">
    <property type="entry name" value="Potassium voltage-gated channel subfamily G member 3"/>
    <property type="match status" value="1"/>
</dbReference>
<keyword evidence="7" id="KW-0630">Potassium</keyword>
<reference evidence="14" key="1">
    <citation type="submission" date="2021-03" db="EMBL/GenBank/DDBJ databases">
        <authorList>
            <person name="Bekaert M."/>
        </authorList>
    </citation>
    <scope>NUCLEOTIDE SEQUENCE</scope>
</reference>
<comment type="caution">
    <text evidence="14">The sequence shown here is derived from an EMBL/GenBank/DDBJ whole genome shotgun (WGS) entry which is preliminary data.</text>
</comment>
<keyword evidence="9" id="KW-0406">Ion transport</keyword>
<keyword evidence="15" id="KW-1185">Reference proteome</keyword>
<dbReference type="GO" id="GO:0005249">
    <property type="term" value="F:voltage-gated potassium channel activity"/>
    <property type="evidence" value="ECO:0007669"/>
    <property type="project" value="InterPro"/>
</dbReference>
<dbReference type="GO" id="GO:0008076">
    <property type="term" value="C:voltage-gated potassium channel complex"/>
    <property type="evidence" value="ECO:0007669"/>
    <property type="project" value="InterPro"/>
</dbReference>
<dbReference type="Gene3D" id="1.20.120.350">
    <property type="entry name" value="Voltage-gated potassium channels. Chain C"/>
    <property type="match status" value="1"/>
</dbReference>
<feature type="transmembrane region" description="Helical" evidence="12">
    <location>
        <begin position="181"/>
        <end position="201"/>
    </location>
</feature>
<feature type="transmembrane region" description="Helical" evidence="12">
    <location>
        <begin position="308"/>
        <end position="329"/>
    </location>
</feature>
<keyword evidence="2" id="KW-0813">Transport</keyword>
<dbReference type="Proteomes" id="UP000683360">
    <property type="component" value="Unassembled WGS sequence"/>
</dbReference>
<feature type="transmembrane region" description="Helical" evidence="12">
    <location>
        <begin position="275"/>
        <end position="296"/>
    </location>
</feature>
<evidence type="ECO:0000256" key="8">
    <source>
        <dbReference type="ARBA" id="ARBA00022989"/>
    </source>
</evidence>
<evidence type="ECO:0000256" key="10">
    <source>
        <dbReference type="ARBA" id="ARBA00023136"/>
    </source>
</evidence>
<dbReference type="PANTHER" id="PTHR11537">
    <property type="entry name" value="VOLTAGE-GATED POTASSIUM CHANNEL"/>
    <property type="match status" value="1"/>
</dbReference>
<keyword evidence="10 12" id="KW-0472">Membrane</keyword>
<dbReference type="OrthoDB" id="433309at2759"/>
<evidence type="ECO:0000256" key="6">
    <source>
        <dbReference type="ARBA" id="ARBA00022882"/>
    </source>
</evidence>
<feature type="domain" description="Ion transport" evidence="13">
    <location>
        <begin position="1"/>
        <end position="48"/>
    </location>
</feature>
<evidence type="ECO:0000256" key="5">
    <source>
        <dbReference type="ARBA" id="ARBA00022826"/>
    </source>
</evidence>
<feature type="transmembrane region" description="Helical" evidence="12">
    <location>
        <begin position="141"/>
        <end position="160"/>
    </location>
</feature>
<dbReference type="EMBL" id="CAJPWZ010001664">
    <property type="protein sequence ID" value="CAG2220557.1"/>
    <property type="molecule type" value="Genomic_DNA"/>
</dbReference>
<protein>
    <submittedName>
        <fullName evidence="14">Potassium voltage-gated channel subfamily A member 10</fullName>
    </submittedName>
</protein>
<proteinExistence type="predicted"/>
<dbReference type="PANTHER" id="PTHR11537:SF254">
    <property type="entry name" value="POTASSIUM VOLTAGE-GATED CHANNEL PROTEIN SHAB"/>
    <property type="match status" value="1"/>
</dbReference>
<evidence type="ECO:0000256" key="9">
    <source>
        <dbReference type="ARBA" id="ARBA00023065"/>
    </source>
</evidence>
<name>A0A8S3SK07_MYTED</name>